<keyword evidence="4 9" id="KW-1133">Transmembrane helix</keyword>
<dbReference type="Pfam" id="PF19324">
    <property type="entry name" value="LETM2_N"/>
    <property type="match status" value="1"/>
</dbReference>
<feature type="region of interest" description="Disordered" evidence="8">
    <location>
        <begin position="82"/>
        <end position="110"/>
    </location>
</feature>
<evidence type="ECO:0000256" key="3">
    <source>
        <dbReference type="ARBA" id="ARBA00022792"/>
    </source>
</evidence>
<sequence>MEEGFCEAFPSHFVHPTCSSSFPSLAFLHLPDSHLNKTYMKNYGSRKYSYPSQSGNEGHHSRTRIIQKLHTSACWLQKVPGEPQLEQTPPKPQETGSQPTKETGVKTKEEKRSYRQRIMDELKYYYNGFYFLWIDTKVAVKMIWRLLHGQMLTRRDRRRLLRTCVDFFRLVPFMVFIIVPFMEFLLPVFLKFFPEMLPSTFESESKKEEKQRKKMAAKLKLARFLQETITEMAKRNRTKLGEASMQFSSYVEQVQIGHKPSTKEIVRFSKLFEDELTLKHLDRPQLVALCKLLELQYFGTNNLLRFQLRMKLKSIKADDEVIAKEGWQDLHLKENVPPSLLLLSRTFYLIDVKPKPIEIPLSGEAPKTDSTVESPTSPESKENLVDLAPQLKGTKDEKFMQLPPITSSPITPSTPISLPKGSVTSAKEALCTKPQLGLGPRATTLLPDFASLSSGTKYLVSKAN</sequence>
<dbReference type="Pfam" id="PF07766">
    <property type="entry name" value="LETM1_RBD"/>
    <property type="match status" value="1"/>
</dbReference>
<name>A0AA40I3H4_CNENI</name>
<dbReference type="AlphaFoldDB" id="A0AA40I3H4"/>
<feature type="transmembrane region" description="Helical" evidence="9">
    <location>
        <begin position="124"/>
        <end position="147"/>
    </location>
</feature>
<comment type="subcellular location">
    <subcellularLocation>
        <location evidence="1">Mitochondrion inner membrane</location>
        <topology evidence="1">Single-pass membrane protein</topology>
    </subcellularLocation>
</comment>
<evidence type="ECO:0000259" key="10">
    <source>
        <dbReference type="PROSITE" id="PS51758"/>
    </source>
</evidence>
<evidence type="ECO:0000256" key="8">
    <source>
        <dbReference type="SAM" id="MobiDB-lite"/>
    </source>
</evidence>
<organism evidence="11 12">
    <name type="scientific">Cnephaeus nilssonii</name>
    <name type="common">Northern bat</name>
    <name type="synonym">Eptesicus nilssonii</name>
    <dbReference type="NCBI Taxonomy" id="3371016"/>
    <lineage>
        <taxon>Eukaryota</taxon>
        <taxon>Metazoa</taxon>
        <taxon>Chordata</taxon>
        <taxon>Craniata</taxon>
        <taxon>Vertebrata</taxon>
        <taxon>Euteleostomi</taxon>
        <taxon>Mammalia</taxon>
        <taxon>Eutheria</taxon>
        <taxon>Laurasiatheria</taxon>
        <taxon>Chiroptera</taxon>
        <taxon>Yangochiroptera</taxon>
        <taxon>Vespertilionidae</taxon>
        <taxon>Cnephaeus</taxon>
    </lineage>
</organism>
<dbReference type="EMBL" id="JAULJE010000006">
    <property type="protein sequence ID" value="KAK1341862.1"/>
    <property type="molecule type" value="Genomic_DNA"/>
</dbReference>
<dbReference type="PROSITE" id="PS51758">
    <property type="entry name" value="LETM1_RBD"/>
    <property type="match status" value="1"/>
</dbReference>
<evidence type="ECO:0000256" key="6">
    <source>
        <dbReference type="ARBA" id="ARBA00023136"/>
    </source>
</evidence>
<evidence type="ECO:0000256" key="5">
    <source>
        <dbReference type="ARBA" id="ARBA00023128"/>
    </source>
</evidence>
<feature type="domain" description="Letm1 RBD" evidence="10">
    <location>
        <begin position="213"/>
        <end position="396"/>
    </location>
</feature>
<dbReference type="GO" id="GO:0030003">
    <property type="term" value="P:intracellular monoatomic cation homeostasis"/>
    <property type="evidence" value="ECO:0007669"/>
    <property type="project" value="TreeGrafter"/>
</dbReference>
<keyword evidence="2 9" id="KW-0812">Transmembrane</keyword>
<accession>A0AA40I3H4</accession>
<evidence type="ECO:0000313" key="11">
    <source>
        <dbReference type="EMBL" id="KAK1341862.1"/>
    </source>
</evidence>
<feature type="transmembrane region" description="Helical" evidence="9">
    <location>
        <begin position="167"/>
        <end position="190"/>
    </location>
</feature>
<dbReference type="GO" id="GO:0005743">
    <property type="term" value="C:mitochondrial inner membrane"/>
    <property type="evidence" value="ECO:0007669"/>
    <property type="project" value="UniProtKB-SubCell"/>
</dbReference>
<dbReference type="GO" id="GO:0043022">
    <property type="term" value="F:ribosome binding"/>
    <property type="evidence" value="ECO:0007669"/>
    <property type="project" value="InterPro"/>
</dbReference>
<feature type="region of interest" description="Disordered" evidence="8">
    <location>
        <begin position="401"/>
        <end position="421"/>
    </location>
</feature>
<evidence type="ECO:0000256" key="9">
    <source>
        <dbReference type="SAM" id="Phobius"/>
    </source>
</evidence>
<dbReference type="Proteomes" id="UP001177744">
    <property type="component" value="Unassembled WGS sequence"/>
</dbReference>
<proteinExistence type="predicted"/>
<feature type="compositionally biased region" description="Low complexity" evidence="8">
    <location>
        <begin position="402"/>
        <end position="419"/>
    </location>
</feature>
<evidence type="ECO:0000313" key="12">
    <source>
        <dbReference type="Proteomes" id="UP001177744"/>
    </source>
</evidence>
<gene>
    <name evidence="11" type="ORF">QTO34_016613</name>
</gene>
<keyword evidence="12" id="KW-1185">Reference proteome</keyword>
<dbReference type="PANTHER" id="PTHR14009">
    <property type="entry name" value="LEUCINE ZIPPER-EF-HAND CONTAINING TRANSMEMBRANE PROTEIN"/>
    <property type="match status" value="1"/>
</dbReference>
<dbReference type="InterPro" id="IPR045742">
    <property type="entry name" value="LETM2_N"/>
</dbReference>
<keyword evidence="6 9" id="KW-0472">Membrane</keyword>
<evidence type="ECO:0000256" key="1">
    <source>
        <dbReference type="ARBA" id="ARBA00004434"/>
    </source>
</evidence>
<dbReference type="PANTHER" id="PTHR14009:SF7">
    <property type="entry name" value="LETM1 DOMAIN-CONTAINING PROTEIN LETM2, MITOCHONDRIAL"/>
    <property type="match status" value="1"/>
</dbReference>
<feature type="region of interest" description="Disordered" evidence="8">
    <location>
        <begin position="360"/>
        <end position="381"/>
    </location>
</feature>
<evidence type="ECO:0000256" key="2">
    <source>
        <dbReference type="ARBA" id="ARBA00022692"/>
    </source>
</evidence>
<dbReference type="InterPro" id="IPR044202">
    <property type="entry name" value="LETM1/MDM38-like"/>
</dbReference>
<keyword evidence="3" id="KW-0999">Mitochondrion inner membrane</keyword>
<reference evidence="11" key="1">
    <citation type="submission" date="2023-06" db="EMBL/GenBank/DDBJ databases">
        <title>Reference genome for the Northern bat (Eptesicus nilssonii), a most northern bat species.</title>
        <authorList>
            <person name="Laine V.N."/>
            <person name="Pulliainen A.T."/>
            <person name="Lilley T.M."/>
        </authorList>
    </citation>
    <scope>NUCLEOTIDE SEQUENCE</scope>
    <source>
        <strain evidence="11">BLF_Eptnil</strain>
        <tissue evidence="11">Kidney</tissue>
    </source>
</reference>
<dbReference type="InterPro" id="IPR033122">
    <property type="entry name" value="LETM1-like_RBD"/>
</dbReference>
<protein>
    <recommendedName>
        <fullName evidence="10">Letm1 RBD domain-containing protein</fullName>
    </recommendedName>
</protein>
<keyword evidence="5 7" id="KW-0496">Mitochondrion</keyword>
<comment type="caution">
    <text evidence="11">The sequence shown here is derived from an EMBL/GenBank/DDBJ whole genome shotgun (WGS) entry which is preliminary data.</text>
</comment>
<feature type="compositionally biased region" description="Polar residues" evidence="8">
    <location>
        <begin position="368"/>
        <end position="378"/>
    </location>
</feature>
<evidence type="ECO:0000256" key="4">
    <source>
        <dbReference type="ARBA" id="ARBA00022989"/>
    </source>
</evidence>
<evidence type="ECO:0000256" key="7">
    <source>
        <dbReference type="PROSITE-ProRule" id="PRU01094"/>
    </source>
</evidence>